<evidence type="ECO:0000259" key="3">
    <source>
        <dbReference type="Pfam" id="PF21922"/>
    </source>
</evidence>
<dbReference type="InterPro" id="IPR001460">
    <property type="entry name" value="PCN-bd_Tpept"/>
</dbReference>
<feature type="domain" description="Penicillin binding protein A dimerisation" evidence="3">
    <location>
        <begin position="52"/>
        <end position="134"/>
    </location>
</feature>
<gene>
    <name evidence="4" type="primary">pbpA_2</name>
    <name evidence="4" type="ORF">GCM10009560_75840</name>
</gene>
<dbReference type="InterPro" id="IPR054120">
    <property type="entry name" value="PBPA_dimer"/>
</dbReference>
<dbReference type="PANTHER" id="PTHR30627:SF24">
    <property type="entry name" value="PENICILLIN-BINDING PROTEIN 4B"/>
    <property type="match status" value="1"/>
</dbReference>
<proteinExistence type="predicted"/>
<protein>
    <submittedName>
        <fullName evidence="4">D,D-transpeptidase PbpA</fullName>
    </submittedName>
</protein>
<evidence type="ECO:0000259" key="2">
    <source>
        <dbReference type="Pfam" id="PF00905"/>
    </source>
</evidence>
<dbReference type="Gene3D" id="3.90.1310.10">
    <property type="entry name" value="Penicillin-binding protein 2a (Domain 2)"/>
    <property type="match status" value="1"/>
</dbReference>
<name>A0ABN1R8Q8_9ACTN</name>
<keyword evidence="5" id="KW-1185">Reference proteome</keyword>
<dbReference type="Pfam" id="PF00905">
    <property type="entry name" value="Transpeptidase"/>
    <property type="match status" value="1"/>
</dbReference>
<dbReference type="InterPro" id="IPR050515">
    <property type="entry name" value="Beta-lactam/transpept"/>
</dbReference>
<feature type="chain" id="PRO_5047473788" evidence="1">
    <location>
        <begin position="29"/>
        <end position="487"/>
    </location>
</feature>
<feature type="domain" description="Penicillin-binding protein transpeptidase" evidence="2">
    <location>
        <begin position="157"/>
        <end position="482"/>
    </location>
</feature>
<keyword evidence="1" id="KW-0732">Signal</keyword>
<dbReference type="Proteomes" id="UP001501578">
    <property type="component" value="Unassembled WGS sequence"/>
</dbReference>
<dbReference type="RefSeq" id="WP_343955158.1">
    <property type="nucleotide sequence ID" value="NZ_BAAAHQ010000056.1"/>
</dbReference>
<dbReference type="PANTHER" id="PTHR30627">
    <property type="entry name" value="PEPTIDOGLYCAN D,D-TRANSPEPTIDASE"/>
    <property type="match status" value="1"/>
</dbReference>
<evidence type="ECO:0000256" key="1">
    <source>
        <dbReference type="SAM" id="SignalP"/>
    </source>
</evidence>
<sequence length="487" mass="51546">MNGPVKRIAVACLAMFALLMINVNYLQAVNAEEYRSDARNKRNYYDRYAVERGRITASGNTILAQSKEQKGEFKFVREYSNGPLYAHVTGFFSPESAEAIEASENTLLDGSSNDLLLQRSINLFTGEPTRGANVDLTIRPAAQKAAYDALRQSGKRGAVVALDPKSGAILAMVSLPTYDPSTISVPDKGSAFGAYGKLAENKDQPLLNRAIRDYYAPGSTFKVVTTAAWLEDDSSRDGQTIVNGPTRLSLPDTNVTLPNYGGAACGSGKVTMTYALERSCNTPFGEIGLELGHDALAEQARKFGVGEPLEIPMGVQASTVGEKEADRAAPAMSAIGQRSVVMTPMQMAMVAAGIVNEGVVQKPFLVNKITDAKGDTVDEASPEELSEAMSPENAAKLRDMMVSVVNNGTARNAQIPGVEVGGKTGTAETREGKAPHAWFISFAPAKDPKVAVAVFVESGAARVGEEATGGGVAAPIGKAVMEAVLKQ</sequence>
<accession>A0ABN1R8Q8</accession>
<evidence type="ECO:0000313" key="4">
    <source>
        <dbReference type="EMBL" id="GAA0953224.1"/>
    </source>
</evidence>
<reference evidence="4 5" key="1">
    <citation type="journal article" date="2019" name="Int. J. Syst. Evol. Microbiol.">
        <title>The Global Catalogue of Microorganisms (GCM) 10K type strain sequencing project: providing services to taxonomists for standard genome sequencing and annotation.</title>
        <authorList>
            <consortium name="The Broad Institute Genomics Platform"/>
            <consortium name="The Broad Institute Genome Sequencing Center for Infectious Disease"/>
            <person name="Wu L."/>
            <person name="Ma J."/>
        </authorList>
    </citation>
    <scope>NUCLEOTIDE SEQUENCE [LARGE SCALE GENOMIC DNA]</scope>
    <source>
        <strain evidence="4 5">JCM 11136</strain>
    </source>
</reference>
<dbReference type="Pfam" id="PF21922">
    <property type="entry name" value="PBP_dimer_2"/>
    <property type="match status" value="1"/>
</dbReference>
<dbReference type="EMBL" id="BAAAHQ010000056">
    <property type="protein sequence ID" value="GAA0953224.1"/>
    <property type="molecule type" value="Genomic_DNA"/>
</dbReference>
<dbReference type="InterPro" id="IPR012338">
    <property type="entry name" value="Beta-lactam/transpept-like"/>
</dbReference>
<comment type="caution">
    <text evidence="4">The sequence shown here is derived from an EMBL/GenBank/DDBJ whole genome shotgun (WGS) entry which is preliminary data.</text>
</comment>
<dbReference type="Gene3D" id="3.40.710.10">
    <property type="entry name" value="DD-peptidase/beta-lactamase superfamily"/>
    <property type="match status" value="1"/>
</dbReference>
<evidence type="ECO:0000313" key="5">
    <source>
        <dbReference type="Proteomes" id="UP001501578"/>
    </source>
</evidence>
<feature type="signal peptide" evidence="1">
    <location>
        <begin position="1"/>
        <end position="28"/>
    </location>
</feature>
<dbReference type="SUPFAM" id="SSF56601">
    <property type="entry name" value="beta-lactamase/transpeptidase-like"/>
    <property type="match status" value="1"/>
</dbReference>
<organism evidence="4 5">
    <name type="scientific">Nonomuraea longicatena</name>
    <dbReference type="NCBI Taxonomy" id="83682"/>
    <lineage>
        <taxon>Bacteria</taxon>
        <taxon>Bacillati</taxon>
        <taxon>Actinomycetota</taxon>
        <taxon>Actinomycetes</taxon>
        <taxon>Streptosporangiales</taxon>
        <taxon>Streptosporangiaceae</taxon>
        <taxon>Nonomuraea</taxon>
    </lineage>
</organism>